<keyword evidence="1" id="KW-0175">Coiled coil</keyword>
<dbReference type="PANTHER" id="PTHR46248:SF9">
    <property type="entry name" value="EXPRESSED PROTEIN"/>
    <property type="match status" value="1"/>
</dbReference>
<dbReference type="GeneID" id="109711942"/>
<organism evidence="3 4">
    <name type="scientific">Ananas comosus</name>
    <name type="common">Pineapple</name>
    <name type="synonym">Ananas ananas</name>
    <dbReference type="NCBI Taxonomy" id="4615"/>
    <lineage>
        <taxon>Eukaryota</taxon>
        <taxon>Viridiplantae</taxon>
        <taxon>Streptophyta</taxon>
        <taxon>Embryophyta</taxon>
        <taxon>Tracheophyta</taxon>
        <taxon>Spermatophyta</taxon>
        <taxon>Magnoliopsida</taxon>
        <taxon>Liliopsida</taxon>
        <taxon>Poales</taxon>
        <taxon>Bromeliaceae</taxon>
        <taxon>Bromelioideae</taxon>
        <taxon>Ananas</taxon>
    </lineage>
</organism>
<dbReference type="Pfam" id="PF14389">
    <property type="entry name" value="Lzipper-MIP1"/>
    <property type="match status" value="1"/>
</dbReference>
<proteinExistence type="predicted"/>
<dbReference type="RefSeq" id="XP_020090909.1">
    <property type="nucleotide sequence ID" value="XM_020235320.1"/>
</dbReference>
<reference evidence="4" key="2">
    <citation type="submission" date="2025-08" db="UniProtKB">
        <authorList>
            <consortium name="RefSeq"/>
        </authorList>
    </citation>
    <scope>IDENTIFICATION</scope>
    <source>
        <tissue evidence="4">Leaf</tissue>
    </source>
</reference>
<evidence type="ECO:0000259" key="2">
    <source>
        <dbReference type="Pfam" id="PF14389"/>
    </source>
</evidence>
<evidence type="ECO:0000313" key="4">
    <source>
        <dbReference type="RefSeq" id="XP_020090909.1"/>
    </source>
</evidence>
<dbReference type="Proteomes" id="UP000515123">
    <property type="component" value="Linkage group 6"/>
</dbReference>
<sequence>MMLTSFCSFKFFLFVKEMEKKKKKKNTTQVSGRGKKIDLQQDHLQIDKLKRRLRHEENVHRALQRAFTRPLGALPRLPPYLPSHTLELLAEVAILEEEVARLEEQVLSFRQGLYEEAIGGFFDSCSDRRSCSDAESVRGLKPRAVSVSSRCSAVAKVARGKAAIKKQNSCLSMREGRGGKENQLDTNSARCHKQLAVKKGSESNKSVVSEMRVSDADVNWLATLSSPLQFRCNIYSDSGFDSFCSYFSQNSSRRIVGELKNVFG</sequence>
<evidence type="ECO:0000313" key="3">
    <source>
        <dbReference type="Proteomes" id="UP000515123"/>
    </source>
</evidence>
<evidence type="ECO:0000256" key="1">
    <source>
        <dbReference type="SAM" id="Coils"/>
    </source>
</evidence>
<dbReference type="PANTHER" id="PTHR46248">
    <property type="entry name" value="EXPRESSED PROTEIN"/>
    <property type="match status" value="1"/>
</dbReference>
<dbReference type="AlphaFoldDB" id="A0A6P5F4J7"/>
<dbReference type="InterPro" id="IPR025757">
    <property type="entry name" value="MIP1_Leuzipper"/>
</dbReference>
<keyword evidence="3" id="KW-1185">Reference proteome</keyword>
<reference evidence="3" key="1">
    <citation type="journal article" date="2015" name="Nat. Genet.">
        <title>The pineapple genome and the evolution of CAM photosynthesis.</title>
        <authorList>
            <person name="Ming R."/>
            <person name="VanBuren R."/>
            <person name="Wai C.M."/>
            <person name="Tang H."/>
            <person name="Schatz M.C."/>
            <person name="Bowers J.E."/>
            <person name="Lyons E."/>
            <person name="Wang M.L."/>
            <person name="Chen J."/>
            <person name="Biggers E."/>
            <person name="Zhang J."/>
            <person name="Huang L."/>
            <person name="Zhang L."/>
            <person name="Miao W."/>
            <person name="Zhang J."/>
            <person name="Ye Z."/>
            <person name="Miao C."/>
            <person name="Lin Z."/>
            <person name="Wang H."/>
            <person name="Zhou H."/>
            <person name="Yim W.C."/>
            <person name="Priest H.D."/>
            <person name="Zheng C."/>
            <person name="Woodhouse M."/>
            <person name="Edger P.P."/>
            <person name="Guyot R."/>
            <person name="Guo H.B."/>
            <person name="Guo H."/>
            <person name="Zheng G."/>
            <person name="Singh R."/>
            <person name="Sharma A."/>
            <person name="Min X."/>
            <person name="Zheng Y."/>
            <person name="Lee H."/>
            <person name="Gurtowski J."/>
            <person name="Sedlazeck F.J."/>
            <person name="Harkess A."/>
            <person name="McKain M.R."/>
            <person name="Liao Z."/>
            <person name="Fang J."/>
            <person name="Liu J."/>
            <person name="Zhang X."/>
            <person name="Zhang Q."/>
            <person name="Hu W."/>
            <person name="Qin Y."/>
            <person name="Wang K."/>
            <person name="Chen L.Y."/>
            <person name="Shirley N."/>
            <person name="Lin Y.R."/>
            <person name="Liu L.Y."/>
            <person name="Hernandez A.G."/>
            <person name="Wright C.L."/>
            <person name="Bulone V."/>
            <person name="Tuskan G.A."/>
            <person name="Heath K."/>
            <person name="Zee F."/>
            <person name="Moore P.H."/>
            <person name="Sunkar R."/>
            <person name="Leebens-Mack J.H."/>
            <person name="Mockler T."/>
            <person name="Bennetzen J.L."/>
            <person name="Freeling M."/>
            <person name="Sankoff D."/>
            <person name="Paterson A.H."/>
            <person name="Zhu X."/>
            <person name="Yang X."/>
            <person name="Smith J.A."/>
            <person name="Cushman J.C."/>
            <person name="Paull R.E."/>
            <person name="Yu Q."/>
        </authorList>
    </citation>
    <scope>NUCLEOTIDE SEQUENCE [LARGE SCALE GENOMIC DNA]</scope>
    <source>
        <strain evidence="3">cv. F153</strain>
    </source>
</reference>
<gene>
    <name evidence="4" type="primary">LOC109711942</name>
</gene>
<feature type="coiled-coil region" evidence="1">
    <location>
        <begin position="39"/>
        <end position="112"/>
    </location>
</feature>
<protein>
    <submittedName>
        <fullName evidence="4">Uncharacterized protein LOC109711942 isoform X1</fullName>
    </submittedName>
</protein>
<feature type="domain" description="Ternary complex factor MIP1 leucine-zipper" evidence="2">
    <location>
        <begin position="33"/>
        <end position="116"/>
    </location>
</feature>
<accession>A0A6P5F4J7</accession>
<dbReference type="OrthoDB" id="418495at2759"/>
<name>A0A6P5F4J7_ANACO</name>